<sequence>MRLQAAGGGNALIGRELHSLLTGAGYRDISVRPRTVYADADRPALVEGFTRGTFIAMVNSVRDEALAAGLTTPADWARGITDLHRTAEPGGTFSYTFFKAVALL</sequence>
<dbReference type="EMBL" id="BMQQ01000023">
    <property type="protein sequence ID" value="GGT51108.1"/>
    <property type="molecule type" value="Genomic_DNA"/>
</dbReference>
<reference evidence="1" key="2">
    <citation type="submission" date="2020-09" db="EMBL/GenBank/DDBJ databases">
        <authorList>
            <person name="Sun Q."/>
            <person name="Ohkuma M."/>
        </authorList>
    </citation>
    <scope>NUCLEOTIDE SEQUENCE</scope>
    <source>
        <strain evidence="1">JCM 3172</strain>
    </source>
</reference>
<keyword evidence="2" id="KW-1185">Reference proteome</keyword>
<protein>
    <recommendedName>
        <fullName evidence="3">Methyltransferase</fullName>
    </recommendedName>
</protein>
<organism evidence="1 2">
    <name type="scientific">Streptomyces purpureus</name>
    <dbReference type="NCBI Taxonomy" id="1951"/>
    <lineage>
        <taxon>Bacteria</taxon>
        <taxon>Bacillati</taxon>
        <taxon>Actinomycetota</taxon>
        <taxon>Actinomycetes</taxon>
        <taxon>Kitasatosporales</taxon>
        <taxon>Streptomycetaceae</taxon>
        <taxon>Streptomyces</taxon>
    </lineage>
</organism>
<evidence type="ECO:0000313" key="2">
    <source>
        <dbReference type="Proteomes" id="UP000619486"/>
    </source>
</evidence>
<dbReference type="Proteomes" id="UP000619486">
    <property type="component" value="Unassembled WGS sequence"/>
</dbReference>
<accession>A0A918HCF2</accession>
<name>A0A918HCF2_9ACTN</name>
<dbReference type="Gene3D" id="6.10.140.1580">
    <property type="match status" value="1"/>
</dbReference>
<evidence type="ECO:0008006" key="3">
    <source>
        <dbReference type="Google" id="ProtNLM"/>
    </source>
</evidence>
<evidence type="ECO:0000313" key="1">
    <source>
        <dbReference type="EMBL" id="GGT51108.1"/>
    </source>
</evidence>
<gene>
    <name evidence="1" type="ORF">GCM10014713_51530</name>
</gene>
<reference evidence="1" key="1">
    <citation type="journal article" date="2014" name="Int. J. Syst. Evol. Microbiol.">
        <title>Complete genome sequence of Corynebacterium casei LMG S-19264T (=DSM 44701T), isolated from a smear-ripened cheese.</title>
        <authorList>
            <consortium name="US DOE Joint Genome Institute (JGI-PGF)"/>
            <person name="Walter F."/>
            <person name="Albersmeier A."/>
            <person name="Kalinowski J."/>
            <person name="Ruckert C."/>
        </authorList>
    </citation>
    <scope>NUCLEOTIDE SEQUENCE</scope>
    <source>
        <strain evidence="1">JCM 3172</strain>
    </source>
</reference>
<proteinExistence type="predicted"/>
<dbReference type="AlphaFoldDB" id="A0A918HCF2"/>
<comment type="caution">
    <text evidence="1">The sequence shown here is derived from an EMBL/GenBank/DDBJ whole genome shotgun (WGS) entry which is preliminary data.</text>
</comment>